<dbReference type="AlphaFoldDB" id="A0A679GGQ1"/>
<sequence>MTAIHFRLPLALSLALTLGLAEAGGFLDDSHATLSLRNFYFNQDNRDGHAGQTEEWGQGLRLDYQSGYTEGTVGVGLDAIGLLGLRLDGGGRAGKADQARTPSALFPLEHDGRARDEFSSLGLTAKLRVGASEARGGTLIPRLPVIKANDGRLLPQTFEGAQLTVREFDDLTLLAGRLRQATGRAQSHRDDLSINGANSPRKPGNAVSAAPARHSDAFDFLGLDYQVTEQLQVQYYLGQLEDFYRQHFVGLNHEQALPLGTLKTDLRHFDTRATGRNASRSGRAEGYTAAGYYGPGNGESGAHRGRVDNRAWSALFSWSLGAHTLGAGYQRLSGDSHFIQPNQGNGSDVYLITDRQLNSFARAGERTWLAQYGLDFGTWGLPGLTSNVAYLKGSGIRSERGHLHEWERDFTLAYVVQAGPAKGLGITWRNASLRSQASTDVDQNRVFLTYSLALF</sequence>
<dbReference type="InterPro" id="IPR023614">
    <property type="entry name" value="Porin_dom_sf"/>
</dbReference>
<dbReference type="RefSeq" id="WP_172432610.1">
    <property type="nucleotide sequence ID" value="NZ_AP022642.1"/>
</dbReference>
<dbReference type="Gene3D" id="2.40.160.10">
    <property type="entry name" value="Porin"/>
    <property type="match status" value="1"/>
</dbReference>
<feature type="chain" id="PRO_5025666403" evidence="5">
    <location>
        <begin position="24"/>
        <end position="455"/>
    </location>
</feature>
<protein>
    <submittedName>
        <fullName evidence="6">Porin OprE</fullName>
    </submittedName>
</protein>
<name>A0A679GGQ1_9GAMM</name>
<evidence type="ECO:0000313" key="7">
    <source>
        <dbReference type="Proteomes" id="UP000501237"/>
    </source>
</evidence>
<dbReference type="EMBL" id="AP022642">
    <property type="protein sequence ID" value="BCA26879.1"/>
    <property type="molecule type" value="Genomic_DNA"/>
</dbReference>
<dbReference type="GO" id="GO:0016020">
    <property type="term" value="C:membrane"/>
    <property type="evidence" value="ECO:0007669"/>
    <property type="project" value="InterPro"/>
</dbReference>
<dbReference type="PANTHER" id="PTHR34596:SF2">
    <property type="entry name" value="CHITOPORIN"/>
    <property type="match status" value="1"/>
</dbReference>
<dbReference type="GeneID" id="57396068"/>
<dbReference type="InterPro" id="IPR005318">
    <property type="entry name" value="OM_porin_bac"/>
</dbReference>
<feature type="region of interest" description="Disordered" evidence="4">
    <location>
        <begin position="182"/>
        <end position="209"/>
    </location>
</feature>
<dbReference type="GO" id="GO:0015288">
    <property type="term" value="F:porin activity"/>
    <property type="evidence" value="ECO:0007669"/>
    <property type="project" value="TreeGrafter"/>
</dbReference>
<gene>
    <name evidence="6" type="primary">oprE_1</name>
    <name evidence="6" type="ORF">PtoMrB4_08560</name>
</gene>
<evidence type="ECO:0000256" key="4">
    <source>
        <dbReference type="SAM" id="MobiDB-lite"/>
    </source>
</evidence>
<reference evidence="6 7" key="1">
    <citation type="journal article" date="2020" name="Microbiol. Resour. Announc.">
        <title>Complete genome sequence of Pseudomonas otitidis strain MrB4, isolated from Lake Biwa in Japan.</title>
        <authorList>
            <person name="Miyazaki K."/>
            <person name="Hase E."/>
            <person name="Maruya T."/>
        </authorList>
    </citation>
    <scope>NUCLEOTIDE SEQUENCE [LARGE SCALE GENOMIC DNA]</scope>
    <source>
        <strain evidence="6 7">MrB4</strain>
    </source>
</reference>
<dbReference type="KEGG" id="poj:PtoMrB4_08560"/>
<keyword evidence="3 5" id="KW-0732">Signal</keyword>
<evidence type="ECO:0000256" key="1">
    <source>
        <dbReference type="ARBA" id="ARBA00009075"/>
    </source>
</evidence>
<dbReference type="PANTHER" id="PTHR34596">
    <property type="entry name" value="CHITOPORIN"/>
    <property type="match status" value="1"/>
</dbReference>
<proteinExistence type="inferred from homology"/>
<dbReference type="Pfam" id="PF03573">
    <property type="entry name" value="OprD"/>
    <property type="match status" value="1"/>
</dbReference>
<dbReference type="Proteomes" id="UP000501237">
    <property type="component" value="Chromosome"/>
</dbReference>
<evidence type="ECO:0000256" key="5">
    <source>
        <dbReference type="SAM" id="SignalP"/>
    </source>
</evidence>
<accession>A0A679GGQ1</accession>
<evidence type="ECO:0000256" key="3">
    <source>
        <dbReference type="ARBA" id="ARBA00022729"/>
    </source>
</evidence>
<evidence type="ECO:0000313" key="6">
    <source>
        <dbReference type="EMBL" id="BCA26879.1"/>
    </source>
</evidence>
<keyword evidence="2" id="KW-0813">Transport</keyword>
<feature type="signal peptide" evidence="5">
    <location>
        <begin position="1"/>
        <end position="23"/>
    </location>
</feature>
<organism evidence="6 7">
    <name type="scientific">Metapseudomonas otitidis</name>
    <dbReference type="NCBI Taxonomy" id="319939"/>
    <lineage>
        <taxon>Bacteria</taxon>
        <taxon>Pseudomonadati</taxon>
        <taxon>Pseudomonadota</taxon>
        <taxon>Gammaproteobacteria</taxon>
        <taxon>Pseudomonadales</taxon>
        <taxon>Pseudomonadaceae</taxon>
        <taxon>Metapseudomonas</taxon>
    </lineage>
</organism>
<evidence type="ECO:0000256" key="2">
    <source>
        <dbReference type="ARBA" id="ARBA00022448"/>
    </source>
</evidence>
<comment type="similarity">
    <text evidence="1">Belongs to the outer membrane porin (Opr) (TC 1.B.25) family.</text>
</comment>